<keyword evidence="1" id="KW-0732">Signal</keyword>
<name>A0A7W9SWK4_9BACT</name>
<evidence type="ECO:0000313" key="2">
    <source>
        <dbReference type="EMBL" id="MBB6057207.1"/>
    </source>
</evidence>
<organism evidence="2 3">
    <name type="scientific">Hymenobacter luteus</name>
    <dbReference type="NCBI Taxonomy" id="1411122"/>
    <lineage>
        <taxon>Bacteria</taxon>
        <taxon>Pseudomonadati</taxon>
        <taxon>Bacteroidota</taxon>
        <taxon>Cytophagia</taxon>
        <taxon>Cytophagales</taxon>
        <taxon>Hymenobacteraceae</taxon>
        <taxon>Hymenobacter</taxon>
    </lineage>
</organism>
<gene>
    <name evidence="2" type="ORF">HNQ93_000037</name>
</gene>
<evidence type="ECO:0000313" key="3">
    <source>
        <dbReference type="Proteomes" id="UP000532746"/>
    </source>
</evidence>
<dbReference type="PROSITE" id="PS51257">
    <property type="entry name" value="PROKAR_LIPOPROTEIN"/>
    <property type="match status" value="1"/>
</dbReference>
<feature type="signal peptide" evidence="1">
    <location>
        <begin position="1"/>
        <end position="21"/>
    </location>
</feature>
<comment type="caution">
    <text evidence="2">The sequence shown here is derived from an EMBL/GenBank/DDBJ whole genome shotgun (WGS) entry which is preliminary data.</text>
</comment>
<keyword evidence="3" id="KW-1185">Reference proteome</keyword>
<proteinExistence type="predicted"/>
<evidence type="ECO:0000256" key="1">
    <source>
        <dbReference type="SAM" id="SignalP"/>
    </source>
</evidence>
<reference evidence="2 3" key="1">
    <citation type="submission" date="2020-08" db="EMBL/GenBank/DDBJ databases">
        <title>Genomic Encyclopedia of Type Strains, Phase IV (KMG-IV): sequencing the most valuable type-strain genomes for metagenomic binning, comparative biology and taxonomic classification.</title>
        <authorList>
            <person name="Goeker M."/>
        </authorList>
    </citation>
    <scope>NUCLEOTIDE SEQUENCE [LARGE SCALE GENOMIC DNA]</scope>
    <source>
        <strain evidence="2 3">DSM 26718</strain>
    </source>
</reference>
<sequence>MKRIINHTGRWLLAAAPLLLAACDKELDTMYSEVGEQLPTFVGNALGLSTKYATGETFTFELQYAQQTSPLREVRIYQRVEPATDSLLVQTIPYKAAFSKRKNADTLVVSYTVPAGANKANVRVSAVVAAENGQSKLRTFSFRLAEPTPTVRVNSVTNVTAPAGSTLVPGDVVRYNVVLNDGGINAATSLTTAGTLYKDLDSLITYVKVGTAPERRALRQRLPTAGAQTGARTAVDVNVTLPAGSGGQEVTYRFEAKSRFAGTPNVRTASATAAPLTPGTATALAAARTLTLTYTGTTGGDQAALDLTTFSTVPAAGDPLLKDLAITSTASNAVRLQALNGRAATATTPAAEPTRFVKTTAAVYTAATLNSIRQTYLNAATTAQVTTIDNAVVGDVYVARLRNTNQYAIFTVTGLNRTATDVTLTLAVKAL</sequence>
<protein>
    <recommendedName>
        <fullName evidence="4">DUF4466 domain-containing protein</fullName>
    </recommendedName>
</protein>
<feature type="chain" id="PRO_5030677399" description="DUF4466 domain-containing protein" evidence="1">
    <location>
        <begin position="22"/>
        <end position="431"/>
    </location>
</feature>
<dbReference type="AlphaFoldDB" id="A0A7W9SWK4"/>
<dbReference type="EMBL" id="JACHGG010000001">
    <property type="protein sequence ID" value="MBB6057207.1"/>
    <property type="molecule type" value="Genomic_DNA"/>
</dbReference>
<evidence type="ECO:0008006" key="4">
    <source>
        <dbReference type="Google" id="ProtNLM"/>
    </source>
</evidence>
<dbReference type="RefSeq" id="WP_183402505.1">
    <property type="nucleotide sequence ID" value="NZ_JACHGG010000001.1"/>
</dbReference>
<dbReference type="Proteomes" id="UP000532746">
    <property type="component" value="Unassembled WGS sequence"/>
</dbReference>
<accession>A0A7W9SWK4</accession>